<dbReference type="Proteomes" id="UP000540787">
    <property type="component" value="Unassembled WGS sequence"/>
</dbReference>
<accession>A0A7X0CFX9</accession>
<protein>
    <submittedName>
        <fullName evidence="1">Type VI secretion system protein ImpH</fullName>
    </submittedName>
</protein>
<reference evidence="1 2" key="1">
    <citation type="submission" date="2020-08" db="EMBL/GenBank/DDBJ databases">
        <title>The Agave Microbiome: Exploring the role of microbial communities in plant adaptations to desert environments.</title>
        <authorList>
            <person name="Partida-Martinez L.P."/>
        </authorList>
    </citation>
    <scope>NUCLEOTIDE SEQUENCE [LARGE SCALE GENOMIC DNA]</scope>
    <source>
        <strain evidence="1 2">AT3.2</strain>
    </source>
</reference>
<organism evidence="1 2">
    <name type="scientific">Massilia aurea</name>
    <dbReference type="NCBI Taxonomy" id="373040"/>
    <lineage>
        <taxon>Bacteria</taxon>
        <taxon>Pseudomonadati</taxon>
        <taxon>Pseudomonadota</taxon>
        <taxon>Betaproteobacteria</taxon>
        <taxon>Burkholderiales</taxon>
        <taxon>Oxalobacteraceae</taxon>
        <taxon>Telluria group</taxon>
        <taxon>Massilia</taxon>
    </lineage>
</organism>
<dbReference type="EMBL" id="JACHBX010000004">
    <property type="protein sequence ID" value="MBB6135449.1"/>
    <property type="molecule type" value="Genomic_DNA"/>
</dbReference>
<dbReference type="InterPro" id="IPR010732">
    <property type="entry name" value="T6SS_TssG-like"/>
</dbReference>
<dbReference type="RefSeq" id="WP_183556122.1">
    <property type="nucleotide sequence ID" value="NZ_JACHBX010000004.1"/>
</dbReference>
<sequence length="356" mass="39062">MALLLAEPYRFSFTQLVSILLRALQRHGIGRERALRTVLSFRNSLSLSFPASEVEALDVEPATQDPLGALRSGTLRRVRITPAFIGLLGASGTLPVHDTERIAARKSLGDDASQRELLDVMSTRLIGLFYEASVKYRVEHDLAIGDGDRLLPMMTALAGTCPPRAASAGQPVRHVRPDTAACFAGLLRTRPVAAGTVEQVLSSYFDVPVRLEQFVGCWDPVPENRRSTLGVTRPVLGISTALGTRLWRHDICARLHVGPLDEAQARSFLPGGTALAALREMTRMFAVPTLHYELRLLLAPPAIKPLTLSTKTPSRQLGWNTFLTATPGVTDRPDVRLMLQTPMTRKRDRQEHGDVA</sequence>
<dbReference type="Pfam" id="PF06996">
    <property type="entry name" value="T6SS_TssG"/>
    <property type="match status" value="1"/>
</dbReference>
<evidence type="ECO:0000313" key="2">
    <source>
        <dbReference type="Proteomes" id="UP000540787"/>
    </source>
</evidence>
<dbReference type="AlphaFoldDB" id="A0A7X0CFX9"/>
<keyword evidence="2" id="KW-1185">Reference proteome</keyword>
<name>A0A7X0CFX9_9BURK</name>
<dbReference type="PANTHER" id="PTHR35564:SF4">
    <property type="entry name" value="CYTOPLASMIC PROTEIN"/>
    <property type="match status" value="1"/>
</dbReference>
<comment type="caution">
    <text evidence="1">The sequence shown here is derived from an EMBL/GenBank/DDBJ whole genome shotgun (WGS) entry which is preliminary data.</text>
</comment>
<gene>
    <name evidence="1" type="ORF">HD842_003616</name>
</gene>
<dbReference type="NCBIfam" id="TIGR03347">
    <property type="entry name" value="VI_chp_1"/>
    <property type="match status" value="1"/>
</dbReference>
<dbReference type="PANTHER" id="PTHR35564">
    <property type="match status" value="1"/>
</dbReference>
<proteinExistence type="predicted"/>
<evidence type="ECO:0000313" key="1">
    <source>
        <dbReference type="EMBL" id="MBB6135449.1"/>
    </source>
</evidence>